<dbReference type="Proteomes" id="UP001470230">
    <property type="component" value="Unassembled WGS sequence"/>
</dbReference>
<dbReference type="Gene3D" id="3.40.30.10">
    <property type="entry name" value="Glutaredoxin"/>
    <property type="match status" value="1"/>
</dbReference>
<name>A0ABR2HAR0_9EUKA</name>
<evidence type="ECO:0000313" key="4">
    <source>
        <dbReference type="EMBL" id="KAK8843272.1"/>
    </source>
</evidence>
<dbReference type="EMBL" id="JAPFFF010000035">
    <property type="protein sequence ID" value="KAK8843272.1"/>
    <property type="molecule type" value="Genomic_DNA"/>
</dbReference>
<keyword evidence="2" id="KW-0472">Membrane</keyword>
<organism evidence="4 5">
    <name type="scientific">Tritrichomonas musculus</name>
    <dbReference type="NCBI Taxonomy" id="1915356"/>
    <lineage>
        <taxon>Eukaryota</taxon>
        <taxon>Metamonada</taxon>
        <taxon>Parabasalia</taxon>
        <taxon>Tritrichomonadida</taxon>
        <taxon>Tritrichomonadidae</taxon>
        <taxon>Tritrichomonas</taxon>
    </lineage>
</organism>
<feature type="region of interest" description="Disordered" evidence="1">
    <location>
        <begin position="1301"/>
        <end position="1365"/>
    </location>
</feature>
<sequence>MIFSFFFVISQRIIDTCSKPNSFVTITDSNYSSVINKNSPVFLRFVTSSCLYSGATDYYWEEASTFYPNIKFVTAECIFAAPKFCKKYESEMRSYPYFRLSDASNTKVASFHNQNSLSTSSSYYINVISQYLKMYPFDTSVIEDLMPENTNRFYKSYKYPIFLLYDSTCQEDNTFIEQWINGAVANYSTFSDYGFGKLDCSKYPDECEKWGGQYPAANVFSRSKGISSKIDSFANFYENIQSVIKFLDQSNIAAPTPIPYSSPVPDPGPDISSYTIVTEKKLEDRDIATISKRYYEVTTKTYDTEATNSPEAYKCHEVVLNESVYSDVIRLLNFYRELAGVPNTINDESLNRPCMLAALACSYNQEIQHVIPSKWKSCGGAYSNNIATIKDTLAKSNLALWTTPYSVLSMVSALMQDTGESNEGEVGHRRWFLYPYLETVGIGYYPYSKSLYSGSLYVERPSITVISVAHNPAKAGYLYPGVKFVAWPPPGPFPIHQIVASWSLTYKTFQDPSVTLDDIVIKLTRDDGTVLECERVDLIKDDKPADCLAGCLIFQLKYGSYKLITAPHEVRVQVYINKGSIKEIVDYTVKFFDNLIEQKACFYNTDKNKCPTNIEEEYKFGPNEYNNFRPQGVNRAIIYVVEDIKLTQELNLDFCATIMLKSGRVQGTVNIGTSTQLDFDDPSLTDVNINADPSSSLVSGVLSTSISPKSTTIKLIKPPKTVSGFVSTRALVFFGMKYLYINYQREVFSGDYVNMLFGDYSYLYNIVFNDNNEAYLTSSTILSTEYLCQGGNQYNLKECHSFDNFYETRNLKTGKKQLKVYAKQPLQLYPTSFVNNPQLIYAIFNNAQTTFEYSPTLEKKVKSIYITPMSTRNNLNLIFKVSDKCALPYYNQEIYPLMFPFQNLYLVRFLSNANLYKIPDLVGDDKAKNLVGANETEVYNETNELFTNEDGTFVYTKELSQNPLFITNRAHSTYTFTTTNSNVSIRIQPSPNTIAAPIEFYFPENTINYKSIFIMNYRSVTIKAEGSMFSKIRLLNVSQVRFVDANGHDITGIQTDVIGSERIDLASSALYDTLAFRTSSIVNLTGCKCTNAFVYDSDPVIHNLDITNLEVVNGNPSFVNCKVHGEVTVKITEECTSSIQIDGQTDFKPKSLKILIPSTSSSKKLMDLNFNIAQLLVGLNSDQLNNVLSATAICDESGNELNSYKIVPSLDKKGVFIAESGFNENDAPSTVNTDSFLIDYVTDLSSQYAINPPPPNTSFTDSISDPLWEDYPQFEDDTQNSEEISPSIEYTSIEIVDTETVTQKIEESSNKEEVVDSQTEEEVVDSQTEEEVVDSQTEKVVVTSQTEEDNKNDGNNGNSDGGKKKGLSAGGITGIVIGIVIVVIGSLAAAILILRRKKKYENSTDNVPDNQEDKDEKIANDENDIDKNEQINNSDPI</sequence>
<dbReference type="InterPro" id="IPR014044">
    <property type="entry name" value="CAP_dom"/>
</dbReference>
<proteinExistence type="predicted"/>
<feature type="compositionally biased region" description="Basic and acidic residues" evidence="1">
    <location>
        <begin position="1304"/>
        <end position="1314"/>
    </location>
</feature>
<gene>
    <name evidence="4" type="ORF">M9Y10_025127</name>
</gene>
<feature type="compositionally biased region" description="Basic and acidic residues" evidence="1">
    <location>
        <begin position="1414"/>
        <end position="1429"/>
    </location>
</feature>
<feature type="transmembrane region" description="Helical" evidence="2">
    <location>
        <begin position="1372"/>
        <end position="1394"/>
    </location>
</feature>
<feature type="compositionally biased region" description="Acidic residues" evidence="1">
    <location>
        <begin position="1318"/>
        <end position="1333"/>
    </location>
</feature>
<evidence type="ECO:0000259" key="3">
    <source>
        <dbReference type="Pfam" id="PF00188"/>
    </source>
</evidence>
<evidence type="ECO:0000256" key="2">
    <source>
        <dbReference type="SAM" id="Phobius"/>
    </source>
</evidence>
<reference evidence="4 5" key="1">
    <citation type="submission" date="2024-04" db="EMBL/GenBank/DDBJ databases">
        <title>Tritrichomonas musculus Genome.</title>
        <authorList>
            <person name="Alves-Ferreira E."/>
            <person name="Grigg M."/>
            <person name="Lorenzi H."/>
            <person name="Galac M."/>
        </authorList>
    </citation>
    <scope>NUCLEOTIDE SEQUENCE [LARGE SCALE GENOMIC DNA]</scope>
    <source>
        <strain evidence="4 5">EAF2021</strain>
    </source>
</reference>
<keyword evidence="2" id="KW-0812">Transmembrane</keyword>
<evidence type="ECO:0000313" key="5">
    <source>
        <dbReference type="Proteomes" id="UP001470230"/>
    </source>
</evidence>
<keyword evidence="5" id="KW-1185">Reference proteome</keyword>
<dbReference type="InterPro" id="IPR036249">
    <property type="entry name" value="Thioredoxin-like_sf"/>
</dbReference>
<dbReference type="SUPFAM" id="SSF52833">
    <property type="entry name" value="Thioredoxin-like"/>
    <property type="match status" value="2"/>
</dbReference>
<evidence type="ECO:0000256" key="1">
    <source>
        <dbReference type="SAM" id="MobiDB-lite"/>
    </source>
</evidence>
<accession>A0ABR2HAR0</accession>
<comment type="caution">
    <text evidence="4">The sequence shown here is derived from an EMBL/GenBank/DDBJ whole genome shotgun (WGS) entry which is preliminary data.</text>
</comment>
<feature type="domain" description="SCP" evidence="3">
    <location>
        <begin position="330"/>
        <end position="452"/>
    </location>
</feature>
<keyword evidence="2" id="KW-1133">Transmembrane helix</keyword>
<feature type="region of interest" description="Disordered" evidence="1">
    <location>
        <begin position="1402"/>
        <end position="1437"/>
    </location>
</feature>
<protein>
    <recommendedName>
        <fullName evidence="3">SCP domain-containing protein</fullName>
    </recommendedName>
</protein>
<dbReference type="InterPro" id="IPR035940">
    <property type="entry name" value="CAP_sf"/>
</dbReference>
<dbReference type="Gene3D" id="3.40.33.10">
    <property type="entry name" value="CAP"/>
    <property type="match status" value="1"/>
</dbReference>
<dbReference type="CDD" id="cd05379">
    <property type="entry name" value="CAP_bacterial"/>
    <property type="match status" value="1"/>
</dbReference>
<dbReference type="Pfam" id="PF00188">
    <property type="entry name" value="CAP"/>
    <property type="match status" value="1"/>
</dbReference>